<proteinExistence type="predicted"/>
<accession>A0AAU7PK79</accession>
<dbReference type="RefSeq" id="WP_349944373.1">
    <property type="nucleotide sequence ID" value="NZ_CP157940.1"/>
</dbReference>
<evidence type="ECO:0000313" key="3">
    <source>
        <dbReference type="EMBL" id="XBS52734.1"/>
    </source>
</evidence>
<sequence>MGKVIIAGSGGSGVGSDECTATKAEVLKGYNVITADSEDEVVEGTLELTGDVSDSQVLEGKTYYNSNPKIKRKGSMVNHGAVSLSLNAGASYTVPAGFHNGGGKVTVNSLASQTSATATAAQILNGQTAWVNGSKLTGILSVHSILNFSAAAYSTNQILLQWQNPYAAGGKPFSGVFINYSTNGYPGTGGTRIYTGYGNNATSGGWSQVIVTMPSIGTTYYFSATAYVSGYPSDMWGNTLNTAASTTSRGQQVFTSSGTFTVPAGVRTIDVFCVGGGSSGDTGRSSSSDAGRGGSSGRTATLKNITVTPGQQFAITVGAGGESSKSGTYSGSTTTFSNLVSAAGGVKPGISDPGNGGSGGGVNYITSYSSGFRNHYDTAGGTDGADGITSYKGNDTPVYGGVGQHTTTRAFEESWNTLYAGGGGGGGNNKPGGAGGGGNGGGFRSAPTHGTPNTGGGGGGGGRDIEYHNGYSGAGGSGICIVRWG</sequence>
<dbReference type="InterPro" id="IPR049304">
    <property type="entry name" value="Gly_rich_dom"/>
</dbReference>
<feature type="region of interest" description="Disordered" evidence="1">
    <location>
        <begin position="278"/>
        <end position="301"/>
    </location>
</feature>
<feature type="region of interest" description="Disordered" evidence="1">
    <location>
        <begin position="422"/>
        <end position="461"/>
    </location>
</feature>
<dbReference type="AlphaFoldDB" id="A0AAU7PK79"/>
<gene>
    <name evidence="3" type="ORF">ABFV83_12875</name>
</gene>
<evidence type="ECO:0000256" key="1">
    <source>
        <dbReference type="SAM" id="MobiDB-lite"/>
    </source>
</evidence>
<name>A0AAU7PK79_9FIRM</name>
<evidence type="ECO:0000259" key="2">
    <source>
        <dbReference type="Pfam" id="PF21722"/>
    </source>
</evidence>
<feature type="domain" description="Glycine-rich" evidence="2">
    <location>
        <begin position="255"/>
        <end position="484"/>
    </location>
</feature>
<feature type="compositionally biased region" description="Gly residues" evidence="1">
    <location>
        <begin position="422"/>
        <end position="443"/>
    </location>
</feature>
<protein>
    <submittedName>
        <fullName evidence="3">Glycine-rich domain-containing protein</fullName>
    </submittedName>
</protein>
<dbReference type="EMBL" id="CP157940">
    <property type="protein sequence ID" value="XBS52734.1"/>
    <property type="molecule type" value="Genomic_DNA"/>
</dbReference>
<reference evidence="3" key="1">
    <citation type="submission" date="2024-06" db="EMBL/GenBank/DDBJ databases">
        <title>Lacrimispora cavernae sp. nov., a novel anaerobe isolated from bat guano pile inside a cave.</title>
        <authorList>
            <person name="Miller S.L."/>
            <person name="Lu N."/>
            <person name="King J."/>
            <person name="Sankaranarayanan K."/>
            <person name="Lawson P.A."/>
        </authorList>
    </citation>
    <scope>NUCLEOTIDE SEQUENCE</scope>
    <source>
        <strain evidence="3">BS-2</strain>
    </source>
</reference>
<organism evidence="3">
    <name type="scientific">Lacrimispora sp. BS-2</name>
    <dbReference type="NCBI Taxonomy" id="3151850"/>
    <lineage>
        <taxon>Bacteria</taxon>
        <taxon>Bacillati</taxon>
        <taxon>Bacillota</taxon>
        <taxon>Clostridia</taxon>
        <taxon>Lachnospirales</taxon>
        <taxon>Lachnospiraceae</taxon>
        <taxon>Lacrimispora</taxon>
    </lineage>
</organism>
<dbReference type="Pfam" id="PF21722">
    <property type="entry name" value="Gly_rich_2"/>
    <property type="match status" value="1"/>
</dbReference>
<feature type="compositionally biased region" description="Low complexity" evidence="1">
    <location>
        <begin position="281"/>
        <end position="290"/>
    </location>
</feature>